<keyword evidence="1" id="KW-1133">Transmembrane helix</keyword>
<evidence type="ECO:0008006" key="4">
    <source>
        <dbReference type="Google" id="ProtNLM"/>
    </source>
</evidence>
<feature type="transmembrane region" description="Helical" evidence="1">
    <location>
        <begin position="73"/>
        <end position="97"/>
    </location>
</feature>
<keyword evidence="1" id="KW-0812">Transmembrane</keyword>
<keyword evidence="3" id="KW-1185">Reference proteome</keyword>
<reference evidence="2" key="1">
    <citation type="submission" date="2021-02" db="EMBL/GenBank/DDBJ databases">
        <title>PHA producing bacteria isolated from coastal sediment in Guangdong, Shenzhen.</title>
        <authorList>
            <person name="Zheng W."/>
            <person name="Yu S."/>
            <person name="Huang Y."/>
        </authorList>
    </citation>
    <scope>NUCLEOTIDE SEQUENCE</scope>
    <source>
        <strain evidence="2">TN14-10</strain>
    </source>
</reference>
<accession>A0A939DD48</accession>
<dbReference type="AlphaFoldDB" id="A0A939DD48"/>
<sequence length="160" mass="16622">MTLNDGARTGVFFGATSGVITPCGLLTGLAAGTGSMSTVVSGILIVAIADSMSDALGIHLSEESGANHNSRHVWTATAVTFLTKLVVALTFIVPFLLLPLTAATIAALIWGALLLALMSWQIARLQQTPPWPVITEHLSVATAVILASHFVGLWIGQAFS</sequence>
<evidence type="ECO:0000313" key="2">
    <source>
        <dbReference type="EMBL" id="MBN7795716.1"/>
    </source>
</evidence>
<dbReference type="RefSeq" id="WP_206559168.1">
    <property type="nucleotide sequence ID" value="NZ_JAFKCZ010000003.1"/>
</dbReference>
<comment type="caution">
    <text evidence="2">The sequence shown here is derived from an EMBL/GenBank/DDBJ whole genome shotgun (WGS) entry which is preliminary data.</text>
</comment>
<protein>
    <recommendedName>
        <fullName evidence="4">VIT family protein</fullName>
    </recommendedName>
</protein>
<feature type="transmembrane region" description="Helical" evidence="1">
    <location>
        <begin position="103"/>
        <end position="122"/>
    </location>
</feature>
<name>A0A939DD48_9GAMM</name>
<dbReference type="Proteomes" id="UP000664303">
    <property type="component" value="Unassembled WGS sequence"/>
</dbReference>
<dbReference type="EMBL" id="JAFKCZ010000003">
    <property type="protein sequence ID" value="MBN7795716.1"/>
    <property type="molecule type" value="Genomic_DNA"/>
</dbReference>
<feature type="transmembrane region" description="Helical" evidence="1">
    <location>
        <begin position="134"/>
        <end position="155"/>
    </location>
</feature>
<proteinExistence type="predicted"/>
<organism evidence="2 3">
    <name type="scientific">Parahaliea mediterranea</name>
    <dbReference type="NCBI Taxonomy" id="651086"/>
    <lineage>
        <taxon>Bacteria</taxon>
        <taxon>Pseudomonadati</taxon>
        <taxon>Pseudomonadota</taxon>
        <taxon>Gammaproteobacteria</taxon>
        <taxon>Cellvibrionales</taxon>
        <taxon>Halieaceae</taxon>
        <taxon>Parahaliea</taxon>
    </lineage>
</organism>
<gene>
    <name evidence="2" type="ORF">JYP50_03885</name>
</gene>
<feature type="transmembrane region" description="Helical" evidence="1">
    <location>
        <begin position="12"/>
        <end position="33"/>
    </location>
</feature>
<feature type="transmembrane region" description="Helical" evidence="1">
    <location>
        <begin position="39"/>
        <end position="61"/>
    </location>
</feature>
<evidence type="ECO:0000256" key="1">
    <source>
        <dbReference type="SAM" id="Phobius"/>
    </source>
</evidence>
<evidence type="ECO:0000313" key="3">
    <source>
        <dbReference type="Proteomes" id="UP000664303"/>
    </source>
</evidence>
<keyword evidence="1" id="KW-0472">Membrane</keyword>